<evidence type="ECO:0000256" key="5">
    <source>
        <dbReference type="ARBA" id="ARBA00022553"/>
    </source>
</evidence>
<dbReference type="GO" id="GO:0016036">
    <property type="term" value="P:cellular response to phosphate starvation"/>
    <property type="evidence" value="ECO:0007669"/>
    <property type="project" value="TreeGrafter"/>
</dbReference>
<feature type="transmembrane region" description="Helical" evidence="14">
    <location>
        <begin position="193"/>
        <end position="212"/>
    </location>
</feature>
<dbReference type="CDD" id="cd00130">
    <property type="entry name" value="PAS"/>
    <property type="match status" value="1"/>
</dbReference>
<dbReference type="CDD" id="cd06225">
    <property type="entry name" value="HAMP"/>
    <property type="match status" value="1"/>
</dbReference>
<dbReference type="SUPFAM" id="SSF103190">
    <property type="entry name" value="Sensory domain-like"/>
    <property type="match status" value="1"/>
</dbReference>
<reference evidence="21 24" key="3">
    <citation type="submission" date="2023-12" db="EMBL/GenBank/DDBJ databases">
        <authorList>
            <person name="Easwaran N."/>
            <person name="Lazarus H.P.S."/>
        </authorList>
    </citation>
    <scope>NUCLEOTIDE SEQUENCE [LARGE SCALE GENOMIC DNA]</scope>
    <source>
        <strain evidence="21 24">VIT-2023</strain>
    </source>
</reference>
<dbReference type="Pfam" id="PF00672">
    <property type="entry name" value="HAMP"/>
    <property type="match status" value="1"/>
</dbReference>
<evidence type="ECO:0000256" key="8">
    <source>
        <dbReference type="ARBA" id="ARBA00022741"/>
    </source>
</evidence>
<evidence type="ECO:0000313" key="22">
    <source>
        <dbReference type="Proteomes" id="UP000053797"/>
    </source>
</evidence>
<evidence type="ECO:0000256" key="7">
    <source>
        <dbReference type="ARBA" id="ARBA00022692"/>
    </source>
</evidence>
<evidence type="ECO:0000259" key="18">
    <source>
        <dbReference type="PROSITE" id="PS50885"/>
    </source>
</evidence>
<dbReference type="PRINTS" id="PR00344">
    <property type="entry name" value="BCTRLSENSOR"/>
</dbReference>
<feature type="domain" description="PAS" evidence="16">
    <location>
        <begin position="271"/>
        <end position="333"/>
    </location>
</feature>
<dbReference type="EMBL" id="JBAWKY010000004">
    <property type="protein sequence ID" value="MEI4463482.1"/>
    <property type="molecule type" value="Genomic_DNA"/>
</dbReference>
<dbReference type="Proteomes" id="UP000072605">
    <property type="component" value="Unassembled WGS sequence"/>
</dbReference>
<dbReference type="InterPro" id="IPR005467">
    <property type="entry name" value="His_kinase_dom"/>
</dbReference>
<keyword evidence="11 14" id="KW-1133">Transmembrane helix</keyword>
<dbReference type="PROSITE" id="PS50113">
    <property type="entry name" value="PAC"/>
    <property type="match status" value="1"/>
</dbReference>
<evidence type="ECO:0000259" key="16">
    <source>
        <dbReference type="PROSITE" id="PS50112"/>
    </source>
</evidence>
<keyword evidence="13 14" id="KW-0472">Membrane</keyword>
<dbReference type="EMBL" id="LNQL01000004">
    <property type="protein sequence ID" value="KSU48280.1"/>
    <property type="molecule type" value="Genomic_DNA"/>
</dbReference>
<keyword evidence="10" id="KW-0067">ATP-binding</keyword>
<dbReference type="PANTHER" id="PTHR45453:SF1">
    <property type="entry name" value="PHOSPHATE REGULON SENSOR PROTEIN PHOR"/>
    <property type="match status" value="1"/>
</dbReference>
<dbReference type="SMART" id="SM00388">
    <property type="entry name" value="HisKA"/>
    <property type="match status" value="1"/>
</dbReference>
<comment type="catalytic activity">
    <reaction evidence="1">
        <text>ATP + protein L-histidine = ADP + protein N-phospho-L-histidine.</text>
        <dbReference type="EC" id="2.7.13.3"/>
    </reaction>
</comment>
<dbReference type="GO" id="GO:0005524">
    <property type="term" value="F:ATP binding"/>
    <property type="evidence" value="ECO:0007669"/>
    <property type="project" value="UniProtKB-KW"/>
</dbReference>
<dbReference type="RefSeq" id="WP_055969786.1">
    <property type="nucleotide sequence ID" value="NZ_FMYN01000004.1"/>
</dbReference>
<dbReference type="CDD" id="cd00082">
    <property type="entry name" value="HisKA"/>
    <property type="match status" value="1"/>
</dbReference>
<evidence type="ECO:0000256" key="10">
    <source>
        <dbReference type="ARBA" id="ARBA00022840"/>
    </source>
</evidence>
<dbReference type="SUPFAM" id="SSF47384">
    <property type="entry name" value="Homodimeric domain of signal transducing histidine kinase"/>
    <property type="match status" value="1"/>
</dbReference>
<keyword evidence="24" id="KW-1185">Reference proteome</keyword>
<dbReference type="FunFam" id="1.10.287.130:FF:000001">
    <property type="entry name" value="Two-component sensor histidine kinase"/>
    <property type="match status" value="1"/>
</dbReference>
<keyword evidence="9 19" id="KW-0418">Kinase</keyword>
<evidence type="ECO:0000259" key="17">
    <source>
        <dbReference type="PROSITE" id="PS50113"/>
    </source>
</evidence>
<dbReference type="SMART" id="SM00091">
    <property type="entry name" value="PAS"/>
    <property type="match status" value="1"/>
</dbReference>
<dbReference type="PROSITE" id="PS50112">
    <property type="entry name" value="PAS"/>
    <property type="match status" value="1"/>
</dbReference>
<dbReference type="InterPro" id="IPR003660">
    <property type="entry name" value="HAMP_dom"/>
</dbReference>
<dbReference type="OrthoDB" id="9813151at2"/>
<dbReference type="SUPFAM" id="SSF55785">
    <property type="entry name" value="PYP-like sensor domain (PAS domain)"/>
    <property type="match status" value="1"/>
</dbReference>
<feature type="domain" description="PAC" evidence="17">
    <location>
        <begin position="334"/>
        <end position="388"/>
    </location>
</feature>
<evidence type="ECO:0000256" key="9">
    <source>
        <dbReference type="ARBA" id="ARBA00022777"/>
    </source>
</evidence>
<evidence type="ECO:0000259" key="15">
    <source>
        <dbReference type="PROSITE" id="PS50109"/>
    </source>
</evidence>
<dbReference type="InterPro" id="IPR035965">
    <property type="entry name" value="PAS-like_dom_sf"/>
</dbReference>
<dbReference type="GeneID" id="90839040"/>
<dbReference type="Pfam" id="PF23846">
    <property type="entry name" value="Cache_WalK"/>
    <property type="match status" value="1"/>
</dbReference>
<organism evidence="19 22">
    <name type="scientific">Exiguobacterium indicum</name>
    <dbReference type="NCBI Taxonomy" id="296995"/>
    <lineage>
        <taxon>Bacteria</taxon>
        <taxon>Bacillati</taxon>
        <taxon>Bacillota</taxon>
        <taxon>Bacilli</taxon>
        <taxon>Bacillales</taxon>
        <taxon>Bacillales Family XII. Incertae Sedis</taxon>
        <taxon>Exiguobacterium</taxon>
    </lineage>
</organism>
<dbReference type="CDD" id="cd00075">
    <property type="entry name" value="HATPase"/>
    <property type="match status" value="1"/>
</dbReference>
<dbReference type="InterPro" id="IPR057640">
    <property type="entry name" value="Cache_WalK"/>
</dbReference>
<gene>
    <name evidence="21" type="primary">walK</name>
    <name evidence="19" type="ORF">AS033_11695</name>
    <name evidence="20" type="ORF">RSA11_09290</name>
    <name evidence="21" type="ORF">SZL87_13730</name>
</gene>
<evidence type="ECO:0000256" key="13">
    <source>
        <dbReference type="ARBA" id="ARBA00023136"/>
    </source>
</evidence>
<dbReference type="InterPro" id="IPR004358">
    <property type="entry name" value="Sig_transdc_His_kin-like_C"/>
</dbReference>
<comment type="caution">
    <text evidence="19">The sequence shown here is derived from an EMBL/GenBank/DDBJ whole genome shotgun (WGS) entry which is preliminary data.</text>
</comment>
<dbReference type="NCBIfam" id="NF033092">
    <property type="entry name" value="HK_WalK"/>
    <property type="match status" value="1"/>
</dbReference>
<reference evidence="20 23" key="2">
    <citation type="journal article" date="2016" name="Front. Microbiol.">
        <title>Genomic Resource of Rice Seed Associated Bacteria.</title>
        <authorList>
            <person name="Midha S."/>
            <person name="Bansal K."/>
            <person name="Sharma S."/>
            <person name="Kumar N."/>
            <person name="Patil P.P."/>
            <person name="Chaudhry V."/>
            <person name="Patil P.B."/>
        </authorList>
    </citation>
    <scope>NUCLEOTIDE SEQUENCE [LARGE SCALE GENOMIC DNA]</scope>
    <source>
        <strain evidence="20 23">RSA11</strain>
    </source>
</reference>
<dbReference type="GO" id="GO:0005886">
    <property type="term" value="C:plasma membrane"/>
    <property type="evidence" value="ECO:0007669"/>
    <property type="project" value="UniProtKB-SubCell"/>
</dbReference>
<dbReference type="Pfam" id="PF00512">
    <property type="entry name" value="HisKA"/>
    <property type="match status" value="1"/>
</dbReference>
<dbReference type="Gene3D" id="1.10.8.500">
    <property type="entry name" value="HAMP domain in histidine kinase"/>
    <property type="match status" value="1"/>
</dbReference>
<evidence type="ECO:0000256" key="11">
    <source>
        <dbReference type="ARBA" id="ARBA00022989"/>
    </source>
</evidence>
<keyword evidence="4" id="KW-1003">Cell membrane</keyword>
<feature type="domain" description="HAMP" evidence="18">
    <location>
        <begin position="214"/>
        <end position="266"/>
    </location>
</feature>
<dbReference type="InterPro" id="IPR000700">
    <property type="entry name" value="PAS-assoc_C"/>
</dbReference>
<feature type="domain" description="Histidine kinase" evidence="15">
    <location>
        <begin position="392"/>
        <end position="609"/>
    </location>
</feature>
<evidence type="ECO:0000256" key="4">
    <source>
        <dbReference type="ARBA" id="ARBA00022475"/>
    </source>
</evidence>
<protein>
    <recommendedName>
        <fullName evidence="3">histidine kinase</fullName>
        <ecNumber evidence="3">2.7.13.3</ecNumber>
    </recommendedName>
</protein>
<evidence type="ECO:0000256" key="14">
    <source>
        <dbReference type="SAM" id="Phobius"/>
    </source>
</evidence>
<dbReference type="Proteomes" id="UP001387110">
    <property type="component" value="Unassembled WGS sequence"/>
</dbReference>
<dbReference type="AlphaFoldDB" id="A0A0V8GDA7"/>
<dbReference type="Pfam" id="PF02518">
    <property type="entry name" value="HATPase_c"/>
    <property type="match status" value="1"/>
</dbReference>
<dbReference type="InterPro" id="IPR036890">
    <property type="entry name" value="HATPase_C_sf"/>
</dbReference>
<evidence type="ECO:0000256" key="1">
    <source>
        <dbReference type="ARBA" id="ARBA00000085"/>
    </source>
</evidence>
<dbReference type="InterPro" id="IPR000014">
    <property type="entry name" value="PAS"/>
</dbReference>
<dbReference type="Gene3D" id="1.10.287.130">
    <property type="match status" value="1"/>
</dbReference>
<dbReference type="PANTHER" id="PTHR45453">
    <property type="entry name" value="PHOSPHATE REGULON SENSOR PROTEIN PHOR"/>
    <property type="match status" value="1"/>
</dbReference>
<dbReference type="SUPFAM" id="SSF55874">
    <property type="entry name" value="ATPase domain of HSP90 chaperone/DNA topoisomerase II/histidine kinase"/>
    <property type="match status" value="1"/>
</dbReference>
<dbReference type="PROSITE" id="PS50885">
    <property type="entry name" value="HAMP"/>
    <property type="match status" value="1"/>
</dbReference>
<dbReference type="GO" id="GO:0004721">
    <property type="term" value="F:phosphoprotein phosphatase activity"/>
    <property type="evidence" value="ECO:0007669"/>
    <property type="project" value="TreeGrafter"/>
</dbReference>
<dbReference type="InterPro" id="IPR003661">
    <property type="entry name" value="HisK_dim/P_dom"/>
</dbReference>
<keyword evidence="8" id="KW-0547">Nucleotide-binding</keyword>
<dbReference type="Gene3D" id="3.30.565.10">
    <property type="entry name" value="Histidine kinase-like ATPase, C-terminal domain"/>
    <property type="match status" value="1"/>
</dbReference>
<evidence type="ECO:0000313" key="23">
    <source>
        <dbReference type="Proteomes" id="UP000072605"/>
    </source>
</evidence>
<dbReference type="Proteomes" id="UP000053797">
    <property type="component" value="Unassembled WGS sequence"/>
</dbReference>
<dbReference type="FunFam" id="3.30.565.10:FF:000006">
    <property type="entry name" value="Sensor histidine kinase WalK"/>
    <property type="match status" value="1"/>
</dbReference>
<feature type="transmembrane region" description="Helical" evidence="14">
    <location>
        <begin position="16"/>
        <end position="35"/>
    </location>
</feature>
<evidence type="ECO:0000256" key="3">
    <source>
        <dbReference type="ARBA" id="ARBA00012438"/>
    </source>
</evidence>
<comment type="subcellular location">
    <subcellularLocation>
        <location evidence="2">Cell membrane</location>
        <topology evidence="2">Multi-pass membrane protein</topology>
    </subcellularLocation>
</comment>
<evidence type="ECO:0000313" key="19">
    <source>
        <dbReference type="EMBL" id="KSU48280.1"/>
    </source>
</evidence>
<sequence>MLKGTNFFKSIQWKLVVIYALLILVAMQVIGVYFVRSLEKQYITNFSKSVEDRAGLVAYNVGKEFDKTGDDEASKRQLSQSLGQLLSEFSNGSTSRNDILEVQIIDQDSIIQATSDNENQSAVGQRATNSLIKKAQATSSTRTDTVLDPESEDKIRIFAVPVTSERDGVTTGMIYVRASMESIYSQMQQVTRILATGTVIALVITSILGVLLSRTITRPISDMRRQAIEMRRGNFSRKVKVYSDDEIGQLARSFNELTDELLEANATTEAERRKLTSVLENMTDGVIATDRTLRVILMNDQAKDIVGADDASVVGTNLKDLLALGDDFMIPEDGTMPPRLLDFSSEDELFLVRAFFSPVKKHSGPITGMIVVLHDVTEQEQVEQDRREFVANVSHELRTPLTTMRSYLEALAEGAYQDEELAPRFLETTQNETERMIRLVTDLLQLSKMDSKEYKMNKVRFDYIQFLNEILDRHDMTKPERIRFRRKIMKRKVYIRGDQDKLIQVADNILTNAIKYSPEGGTITVRTMLRAKRIVISIKDEGVGIPKANLQKIFERFYRVDKARARKIGGTGLGLSIAKDVVSAHGGDIWAESEWGRGTTIYFTLPYEVIEEVDAG</sequence>
<dbReference type="InterPro" id="IPR036097">
    <property type="entry name" value="HisK_dim/P_sf"/>
</dbReference>
<dbReference type="InterPro" id="IPR050351">
    <property type="entry name" value="BphY/WalK/GraS-like"/>
</dbReference>
<keyword evidence="6 21" id="KW-0808">Transferase</keyword>
<evidence type="ECO:0000313" key="24">
    <source>
        <dbReference type="Proteomes" id="UP001387110"/>
    </source>
</evidence>
<dbReference type="EMBL" id="LDQV01000021">
    <property type="protein sequence ID" value="KTR26762.1"/>
    <property type="molecule type" value="Genomic_DNA"/>
</dbReference>
<keyword evidence="7 14" id="KW-0812">Transmembrane</keyword>
<dbReference type="EC" id="2.7.13.3" evidence="3"/>
<dbReference type="SUPFAM" id="SSF158472">
    <property type="entry name" value="HAMP domain-like"/>
    <property type="match status" value="1"/>
</dbReference>
<dbReference type="Pfam" id="PF08448">
    <property type="entry name" value="PAS_4"/>
    <property type="match status" value="1"/>
</dbReference>
<accession>A0A0V8GDA7</accession>
<keyword evidence="5" id="KW-0597">Phosphoprotein</keyword>
<name>A0A0V8GDA7_9BACL</name>
<dbReference type="GO" id="GO:0000155">
    <property type="term" value="F:phosphorelay sensor kinase activity"/>
    <property type="evidence" value="ECO:0007669"/>
    <property type="project" value="InterPro"/>
</dbReference>
<dbReference type="SMART" id="SM00387">
    <property type="entry name" value="HATPase_c"/>
    <property type="match status" value="1"/>
</dbReference>
<dbReference type="InterPro" id="IPR013656">
    <property type="entry name" value="PAS_4"/>
</dbReference>
<keyword evidence="12" id="KW-0902">Two-component regulatory system</keyword>
<dbReference type="InterPro" id="IPR003594">
    <property type="entry name" value="HATPase_dom"/>
</dbReference>
<dbReference type="PROSITE" id="PS50109">
    <property type="entry name" value="HIS_KIN"/>
    <property type="match status" value="1"/>
</dbReference>
<evidence type="ECO:0000313" key="21">
    <source>
        <dbReference type="EMBL" id="MEI4463482.1"/>
    </source>
</evidence>
<evidence type="ECO:0000313" key="20">
    <source>
        <dbReference type="EMBL" id="KTR26762.1"/>
    </source>
</evidence>
<dbReference type="Gene3D" id="3.30.450.20">
    <property type="entry name" value="PAS domain"/>
    <property type="match status" value="2"/>
</dbReference>
<reference evidence="19 22" key="1">
    <citation type="journal article" date="2015" name="Int. J. Syst. Evol. Microbiol.">
        <title>Exiguobacterium enclense sp. nov., isolated from sediment.</title>
        <authorList>
            <person name="Dastager S.G."/>
            <person name="Mawlankar R."/>
            <person name="Sonalkar V.V."/>
            <person name="Thorat M.N."/>
            <person name="Mual P."/>
            <person name="Verma A."/>
            <person name="Krishnamurthi S."/>
            <person name="Tang S.K."/>
            <person name="Li W.J."/>
        </authorList>
    </citation>
    <scope>NUCLEOTIDE SEQUENCE [LARGE SCALE GENOMIC DNA]</scope>
    <source>
        <strain evidence="19 22">NIO-1109</strain>
    </source>
</reference>
<proteinExistence type="predicted"/>
<dbReference type="InterPro" id="IPR049814">
    <property type="entry name" value="Resp_reg_WalK"/>
</dbReference>
<dbReference type="InterPro" id="IPR029151">
    <property type="entry name" value="Sensor-like_sf"/>
</dbReference>
<evidence type="ECO:0000256" key="6">
    <source>
        <dbReference type="ARBA" id="ARBA00022679"/>
    </source>
</evidence>
<evidence type="ECO:0000256" key="12">
    <source>
        <dbReference type="ARBA" id="ARBA00023012"/>
    </source>
</evidence>
<dbReference type="SMART" id="SM00304">
    <property type="entry name" value="HAMP"/>
    <property type="match status" value="1"/>
</dbReference>
<evidence type="ECO:0000256" key="2">
    <source>
        <dbReference type="ARBA" id="ARBA00004651"/>
    </source>
</evidence>